<accession>A0ABQ7MBX0</accession>
<organism evidence="1 2">
    <name type="scientific">Brassica rapa subsp. trilocularis</name>
    <dbReference type="NCBI Taxonomy" id="1813537"/>
    <lineage>
        <taxon>Eukaryota</taxon>
        <taxon>Viridiplantae</taxon>
        <taxon>Streptophyta</taxon>
        <taxon>Embryophyta</taxon>
        <taxon>Tracheophyta</taxon>
        <taxon>Spermatophyta</taxon>
        <taxon>Magnoliopsida</taxon>
        <taxon>eudicotyledons</taxon>
        <taxon>Gunneridae</taxon>
        <taxon>Pentapetalae</taxon>
        <taxon>rosids</taxon>
        <taxon>malvids</taxon>
        <taxon>Brassicales</taxon>
        <taxon>Brassicaceae</taxon>
        <taxon>Brassiceae</taxon>
        <taxon>Brassica</taxon>
    </lineage>
</organism>
<sequence length="89" mass="10402">MEIVLDGEAVDSGLFETFFTYLSQRKRFVAKSDFGDRAMTSASERMHVSLRGKRRIKGFMCHDDDQYDQLLIRFGHILHYLRLSDPQLS</sequence>
<keyword evidence="2" id="KW-1185">Reference proteome</keyword>
<gene>
    <name evidence="1" type="primary">A05g501240.1_BraROA</name>
    <name evidence="1" type="ORF">IGI04_018077</name>
</gene>
<proteinExistence type="predicted"/>
<protein>
    <submittedName>
        <fullName evidence="1">Uncharacterized protein</fullName>
    </submittedName>
</protein>
<name>A0ABQ7MBX0_BRACM</name>
<dbReference type="EMBL" id="JADBGQ010000005">
    <property type="protein sequence ID" value="KAG5396263.1"/>
    <property type="molecule type" value="Genomic_DNA"/>
</dbReference>
<dbReference type="Proteomes" id="UP000823674">
    <property type="component" value="Chromosome A05"/>
</dbReference>
<comment type="caution">
    <text evidence="1">The sequence shown here is derived from an EMBL/GenBank/DDBJ whole genome shotgun (WGS) entry which is preliminary data.</text>
</comment>
<evidence type="ECO:0000313" key="1">
    <source>
        <dbReference type="EMBL" id="KAG5396263.1"/>
    </source>
</evidence>
<reference evidence="1 2" key="1">
    <citation type="submission" date="2021-03" db="EMBL/GenBank/DDBJ databases">
        <authorList>
            <person name="King G.J."/>
            <person name="Bancroft I."/>
            <person name="Baten A."/>
            <person name="Bloomfield J."/>
            <person name="Borpatragohain P."/>
            <person name="He Z."/>
            <person name="Irish N."/>
            <person name="Irwin J."/>
            <person name="Liu K."/>
            <person name="Mauleon R.P."/>
            <person name="Moore J."/>
            <person name="Morris R."/>
            <person name="Ostergaard L."/>
            <person name="Wang B."/>
            <person name="Wells R."/>
        </authorList>
    </citation>
    <scope>NUCLEOTIDE SEQUENCE [LARGE SCALE GENOMIC DNA]</scope>
    <source>
        <strain evidence="1">R-o-18</strain>
        <tissue evidence="1">Leaf</tissue>
    </source>
</reference>
<evidence type="ECO:0000313" key="2">
    <source>
        <dbReference type="Proteomes" id="UP000823674"/>
    </source>
</evidence>